<organism evidence="1 2">
    <name type="scientific">Portunus trituberculatus</name>
    <name type="common">Swimming crab</name>
    <name type="synonym">Neptunus trituberculatus</name>
    <dbReference type="NCBI Taxonomy" id="210409"/>
    <lineage>
        <taxon>Eukaryota</taxon>
        <taxon>Metazoa</taxon>
        <taxon>Ecdysozoa</taxon>
        <taxon>Arthropoda</taxon>
        <taxon>Crustacea</taxon>
        <taxon>Multicrustacea</taxon>
        <taxon>Malacostraca</taxon>
        <taxon>Eumalacostraca</taxon>
        <taxon>Eucarida</taxon>
        <taxon>Decapoda</taxon>
        <taxon>Pleocyemata</taxon>
        <taxon>Brachyura</taxon>
        <taxon>Eubrachyura</taxon>
        <taxon>Portunoidea</taxon>
        <taxon>Portunidae</taxon>
        <taxon>Portuninae</taxon>
        <taxon>Portunus</taxon>
    </lineage>
</organism>
<dbReference type="Proteomes" id="UP000324222">
    <property type="component" value="Unassembled WGS sequence"/>
</dbReference>
<dbReference type="AlphaFoldDB" id="A0A5B7JA13"/>
<evidence type="ECO:0000313" key="2">
    <source>
        <dbReference type="Proteomes" id="UP000324222"/>
    </source>
</evidence>
<name>A0A5B7JA13_PORTR</name>
<sequence length="100" mass="11484">MERGGKKRRAQCLVNYGPSWRPFTATGKASSKKITEVLSKGRGTLALRRPHWHWIRVFISQCSLEFYPNTARCVYPDLTSPNQHYTVHLSVPAVYYLSQS</sequence>
<keyword evidence="2" id="KW-1185">Reference proteome</keyword>
<accession>A0A5B7JA13</accession>
<dbReference type="EMBL" id="VSRR010083896">
    <property type="protein sequence ID" value="MPC90297.1"/>
    <property type="molecule type" value="Genomic_DNA"/>
</dbReference>
<comment type="caution">
    <text evidence="1">The sequence shown here is derived from an EMBL/GenBank/DDBJ whole genome shotgun (WGS) entry which is preliminary data.</text>
</comment>
<proteinExistence type="predicted"/>
<reference evidence="1 2" key="1">
    <citation type="submission" date="2019-05" db="EMBL/GenBank/DDBJ databases">
        <title>Another draft genome of Portunus trituberculatus and its Hox gene families provides insights of decapod evolution.</title>
        <authorList>
            <person name="Jeong J.-H."/>
            <person name="Song I."/>
            <person name="Kim S."/>
            <person name="Choi T."/>
            <person name="Kim D."/>
            <person name="Ryu S."/>
            <person name="Kim W."/>
        </authorList>
    </citation>
    <scope>NUCLEOTIDE SEQUENCE [LARGE SCALE GENOMIC DNA]</scope>
    <source>
        <tissue evidence="1">Muscle</tissue>
    </source>
</reference>
<protein>
    <submittedName>
        <fullName evidence="1">Uncharacterized protein</fullName>
    </submittedName>
</protein>
<gene>
    <name evidence="1" type="ORF">E2C01_085274</name>
</gene>
<evidence type="ECO:0000313" key="1">
    <source>
        <dbReference type="EMBL" id="MPC90297.1"/>
    </source>
</evidence>